<dbReference type="RefSeq" id="WP_092057519.1">
    <property type="nucleotide sequence ID" value="NZ_FOJJ01000034.1"/>
</dbReference>
<dbReference type="Gene3D" id="3.30.479.30">
    <property type="entry name" value="Band 7 domain"/>
    <property type="match status" value="1"/>
</dbReference>
<dbReference type="EMBL" id="VJVV01000004">
    <property type="protein sequence ID" value="TRO82472.1"/>
    <property type="molecule type" value="Genomic_DNA"/>
</dbReference>
<comment type="subcellular location">
    <subcellularLocation>
        <location evidence="1">Membrane</location>
        <topology evidence="1">Single-pass membrane protein</topology>
    </subcellularLocation>
</comment>
<comment type="similarity">
    <text evidence="2 6">Belongs to the band 7/mec-2 family. HflK subfamily.</text>
</comment>
<evidence type="ECO:0000256" key="5">
    <source>
        <dbReference type="ARBA" id="ARBA00023136"/>
    </source>
</evidence>
<dbReference type="PANTHER" id="PTHR43327">
    <property type="entry name" value="STOMATIN-LIKE PROTEIN 2, MITOCHONDRIAL"/>
    <property type="match status" value="1"/>
</dbReference>
<feature type="domain" description="Band 7" evidence="8">
    <location>
        <begin position="49"/>
        <end position="230"/>
    </location>
</feature>
<comment type="subunit">
    <text evidence="6">HflC and HflK may interact to form a multimeric complex.</text>
</comment>
<evidence type="ECO:0000256" key="6">
    <source>
        <dbReference type="RuleBase" id="RU364113"/>
    </source>
</evidence>
<gene>
    <name evidence="9" type="primary">hflK</name>
    <name evidence="9" type="ORF">FL622_07800</name>
</gene>
<evidence type="ECO:0000256" key="2">
    <source>
        <dbReference type="ARBA" id="ARBA00006971"/>
    </source>
</evidence>
<protein>
    <recommendedName>
        <fullName evidence="6">Protein HflK</fullName>
    </recommendedName>
</protein>
<proteinExistence type="inferred from homology"/>
<reference evidence="9 10" key="1">
    <citation type="submission" date="2019-07" db="EMBL/GenBank/DDBJ databases">
        <title>Insights of Desulfuromonas acetexigens electromicrobiology.</title>
        <authorList>
            <person name="Katuri K."/>
            <person name="Sapireddy V."/>
            <person name="Shaw D.R."/>
            <person name="Saikaly P."/>
        </authorList>
    </citation>
    <scope>NUCLEOTIDE SEQUENCE [LARGE SCALE GENOMIC DNA]</scope>
    <source>
        <strain evidence="9 10">2873</strain>
    </source>
</reference>
<accession>A0A550JH08</accession>
<dbReference type="GO" id="GO:0008233">
    <property type="term" value="F:peptidase activity"/>
    <property type="evidence" value="ECO:0007669"/>
    <property type="project" value="UniProtKB-KW"/>
</dbReference>
<dbReference type="GO" id="GO:0016020">
    <property type="term" value="C:membrane"/>
    <property type="evidence" value="ECO:0007669"/>
    <property type="project" value="UniProtKB-SubCell"/>
</dbReference>
<organism evidence="9 10">
    <name type="scientific">Trichloromonas acetexigens</name>
    <dbReference type="NCBI Taxonomy" id="38815"/>
    <lineage>
        <taxon>Bacteria</taxon>
        <taxon>Pseudomonadati</taxon>
        <taxon>Thermodesulfobacteriota</taxon>
        <taxon>Desulfuromonadia</taxon>
        <taxon>Desulfuromonadales</taxon>
        <taxon>Trichloromonadaceae</taxon>
        <taxon>Trichloromonas</taxon>
    </lineage>
</organism>
<keyword evidence="3 6" id="KW-0812">Transmembrane</keyword>
<feature type="coiled-coil region" evidence="7">
    <location>
        <begin position="222"/>
        <end position="249"/>
    </location>
</feature>
<keyword evidence="7" id="KW-0175">Coiled coil</keyword>
<dbReference type="SMART" id="SM00244">
    <property type="entry name" value="PHB"/>
    <property type="match status" value="1"/>
</dbReference>
<dbReference type="InterPro" id="IPR036013">
    <property type="entry name" value="Band_7/SPFH_dom_sf"/>
</dbReference>
<keyword evidence="9" id="KW-0645">Protease</keyword>
<evidence type="ECO:0000313" key="10">
    <source>
        <dbReference type="Proteomes" id="UP000317155"/>
    </source>
</evidence>
<dbReference type="PANTHER" id="PTHR43327:SF2">
    <property type="entry name" value="MODULATOR OF FTSH PROTEASE HFLK"/>
    <property type="match status" value="1"/>
</dbReference>
<dbReference type="Proteomes" id="UP000317155">
    <property type="component" value="Unassembled WGS sequence"/>
</dbReference>
<evidence type="ECO:0000256" key="4">
    <source>
        <dbReference type="ARBA" id="ARBA00022989"/>
    </source>
</evidence>
<dbReference type="OrthoDB" id="9779595at2"/>
<comment type="function">
    <text evidence="6">HflC and HflK could encode or regulate a protease.</text>
</comment>
<feature type="transmembrane region" description="Helical" evidence="6">
    <location>
        <begin position="33"/>
        <end position="52"/>
    </location>
</feature>
<name>A0A550JH08_9BACT</name>
<dbReference type="Pfam" id="PF01145">
    <property type="entry name" value="Band_7"/>
    <property type="match status" value="1"/>
</dbReference>
<dbReference type="AlphaFoldDB" id="A0A550JH08"/>
<evidence type="ECO:0000256" key="7">
    <source>
        <dbReference type="SAM" id="Coils"/>
    </source>
</evidence>
<dbReference type="InterPro" id="IPR001107">
    <property type="entry name" value="Band_7"/>
</dbReference>
<keyword evidence="4 6" id="KW-1133">Transmembrane helix</keyword>
<dbReference type="CDD" id="cd03404">
    <property type="entry name" value="SPFH_HflK"/>
    <property type="match status" value="1"/>
</dbReference>
<dbReference type="GO" id="GO:0006508">
    <property type="term" value="P:proteolysis"/>
    <property type="evidence" value="ECO:0007669"/>
    <property type="project" value="UniProtKB-KW"/>
</dbReference>
<dbReference type="InterPro" id="IPR050710">
    <property type="entry name" value="Band7/mec-2_domain"/>
</dbReference>
<keyword evidence="5 6" id="KW-0472">Membrane</keyword>
<evidence type="ECO:0000256" key="3">
    <source>
        <dbReference type="ARBA" id="ARBA00022692"/>
    </source>
</evidence>
<dbReference type="InterPro" id="IPR010201">
    <property type="entry name" value="HflK"/>
</dbReference>
<sequence>MQNWQGGGDPDLLERKINEFIARFKGQKPPLKMLAGIVLALLLVFGAGSSFYQVGTEETGVVLRFGHFNGFAQPGLHFKIPFGIDSVYLVKTGRVMKEEFGFRTVQPGARSTYTKEGLNEEALTLTGDLNVSDLEWIVQYQIADAFKYLFRIKDPQSTIRDVAEAAVRKAVGNSNVTEVLTTERALLATAIEKDLQAILNSYDIGVRIVTVKFQDVNPPESVKAAFNEVNEAEQEKESLIFQAREQYNREVPKASGVAKSAILEAEGYALERINQAKGEAGRFLALHTEYRKAPEVTRERLYLETLETILPRLEEIYIMDQKGSGALPLLPLRSPKEGDKG</sequence>
<evidence type="ECO:0000256" key="1">
    <source>
        <dbReference type="ARBA" id="ARBA00004167"/>
    </source>
</evidence>
<dbReference type="SUPFAM" id="SSF117892">
    <property type="entry name" value="Band 7/SPFH domain"/>
    <property type="match status" value="1"/>
</dbReference>
<evidence type="ECO:0000313" key="9">
    <source>
        <dbReference type="EMBL" id="TRO82472.1"/>
    </source>
</evidence>
<comment type="caution">
    <text evidence="9">The sequence shown here is derived from an EMBL/GenBank/DDBJ whole genome shotgun (WGS) entry which is preliminary data.</text>
</comment>
<keyword evidence="9" id="KW-0378">Hydrolase</keyword>
<evidence type="ECO:0000259" key="8">
    <source>
        <dbReference type="SMART" id="SM00244"/>
    </source>
</evidence>
<dbReference type="NCBIfam" id="TIGR01933">
    <property type="entry name" value="hflK"/>
    <property type="match status" value="1"/>
</dbReference>
<keyword evidence="10" id="KW-1185">Reference proteome</keyword>